<proteinExistence type="predicted"/>
<accession>A0A081R0M0</accession>
<evidence type="ECO:0000313" key="1">
    <source>
        <dbReference type="EMBL" id="KEQ48743.1"/>
    </source>
</evidence>
<sequence length="144" mass="16180">MGLFEDIGTGIYDFASDTMDNIGNGIYGINDFAREHIPGMGEVEDAVHGAYDWGMDQLRSFEAYSEIEKRLERSLIRTLYVPAKKRAVARVIKEFDTGVQKVGQKAKTTIDSVNNQIDAEIKGEFSNAIQDTVSKENLKWEKLV</sequence>
<comment type="caution">
    <text evidence="1">The sequence shown here is derived from an EMBL/GenBank/DDBJ whole genome shotgun (WGS) entry which is preliminary data.</text>
</comment>
<dbReference type="RefSeq" id="WP_042749856.1">
    <property type="nucleotide sequence ID" value="NZ_JPFY01000008.1"/>
</dbReference>
<reference evidence="1 2" key="1">
    <citation type="submission" date="2014-05" db="EMBL/GenBank/DDBJ databases">
        <authorList>
            <person name="Daugherty S.C."/>
            <person name="Tallon L.J."/>
            <person name="Sadzewicz L."/>
            <person name="Kilian M."/>
            <person name="Tettelin H."/>
        </authorList>
    </citation>
    <scope>NUCLEOTIDE SEQUENCE [LARGE SCALE GENOMIC DNA]</scope>
    <source>
        <strain evidence="1 2">SK578</strain>
    </source>
</reference>
<organism evidence="1 2">
    <name type="scientific">Streptococcus mitis</name>
    <dbReference type="NCBI Taxonomy" id="28037"/>
    <lineage>
        <taxon>Bacteria</taxon>
        <taxon>Bacillati</taxon>
        <taxon>Bacillota</taxon>
        <taxon>Bacilli</taxon>
        <taxon>Lactobacillales</taxon>
        <taxon>Streptococcaceae</taxon>
        <taxon>Streptococcus</taxon>
        <taxon>Streptococcus mitis group</taxon>
    </lineage>
</organism>
<dbReference type="Proteomes" id="UP000028089">
    <property type="component" value="Unassembled WGS sequence"/>
</dbReference>
<protein>
    <submittedName>
        <fullName evidence="1">Uncharacterized protein</fullName>
    </submittedName>
</protein>
<dbReference type="AlphaFoldDB" id="A0A081R0M0"/>
<gene>
    <name evidence="1" type="ORF">SK578_0123</name>
</gene>
<evidence type="ECO:0000313" key="2">
    <source>
        <dbReference type="Proteomes" id="UP000028089"/>
    </source>
</evidence>
<dbReference type="EMBL" id="JPFY01000008">
    <property type="protein sequence ID" value="KEQ48743.1"/>
    <property type="molecule type" value="Genomic_DNA"/>
</dbReference>
<name>A0A081R0M0_STRMT</name>
<dbReference type="PATRIC" id="fig|28037.93.peg.145"/>